<evidence type="ECO:0000256" key="3">
    <source>
        <dbReference type="ARBA" id="ARBA00023239"/>
    </source>
</evidence>
<dbReference type="Gene3D" id="3.90.1150.10">
    <property type="entry name" value="Aspartate Aminotransferase, domain 1"/>
    <property type="match status" value="1"/>
</dbReference>
<dbReference type="EMBL" id="JBHSCR010000003">
    <property type="protein sequence ID" value="MFC4347324.1"/>
    <property type="molecule type" value="Genomic_DNA"/>
</dbReference>
<evidence type="ECO:0000256" key="4">
    <source>
        <dbReference type="ARBA" id="ARBA00038302"/>
    </source>
</evidence>
<dbReference type="InterPro" id="IPR015421">
    <property type="entry name" value="PyrdxlP-dep_Trfase_major"/>
</dbReference>
<evidence type="ECO:0000313" key="7">
    <source>
        <dbReference type="Proteomes" id="UP001595776"/>
    </source>
</evidence>
<evidence type="ECO:0000256" key="1">
    <source>
        <dbReference type="ARBA" id="ARBA00001933"/>
    </source>
</evidence>
<proteinExistence type="inferred from homology"/>
<dbReference type="Gene3D" id="3.40.640.10">
    <property type="entry name" value="Type I PLP-dependent aspartate aminotransferase-like (Major domain)"/>
    <property type="match status" value="1"/>
</dbReference>
<dbReference type="InterPro" id="IPR002129">
    <property type="entry name" value="PyrdxlP-dep_de-COase"/>
</dbReference>
<dbReference type="SUPFAM" id="SSF53383">
    <property type="entry name" value="PLP-dependent transferases"/>
    <property type="match status" value="1"/>
</dbReference>
<keyword evidence="2 5" id="KW-0663">Pyridoxal phosphate</keyword>
<protein>
    <submittedName>
        <fullName evidence="6">Pyridoxal phosphate-dependent decarboxylase family protein</fullName>
    </submittedName>
</protein>
<name>A0ABV8U912_9PROT</name>
<dbReference type="Proteomes" id="UP001595776">
    <property type="component" value="Unassembled WGS sequence"/>
</dbReference>
<dbReference type="InterPro" id="IPR021115">
    <property type="entry name" value="Pyridoxal-P_BS"/>
</dbReference>
<evidence type="ECO:0000313" key="6">
    <source>
        <dbReference type="EMBL" id="MFC4347324.1"/>
    </source>
</evidence>
<reference evidence="7" key="1">
    <citation type="journal article" date="2019" name="Int. J. Syst. Evol. Microbiol.">
        <title>The Global Catalogue of Microorganisms (GCM) 10K type strain sequencing project: providing services to taxonomists for standard genome sequencing and annotation.</title>
        <authorList>
            <consortium name="The Broad Institute Genomics Platform"/>
            <consortium name="The Broad Institute Genome Sequencing Center for Infectious Disease"/>
            <person name="Wu L."/>
            <person name="Ma J."/>
        </authorList>
    </citation>
    <scope>NUCLEOTIDE SEQUENCE [LARGE SCALE GENOMIC DNA]</scope>
    <source>
        <strain evidence="7">CGMCC 1.15304</strain>
    </source>
</reference>
<dbReference type="PANTHER" id="PTHR42735">
    <property type="match status" value="1"/>
</dbReference>
<dbReference type="InterPro" id="IPR015424">
    <property type="entry name" value="PyrdxlP-dep_Trfase"/>
</dbReference>
<dbReference type="Pfam" id="PF00282">
    <property type="entry name" value="Pyridoxal_deC"/>
    <property type="match status" value="1"/>
</dbReference>
<dbReference type="InterPro" id="IPR015422">
    <property type="entry name" value="PyrdxlP-dep_Trfase_small"/>
</dbReference>
<sequence>MTTNQASGAYKAFFLGPKAENEAWVRSEFQAILEHWFQWRKDLFPGDAPVSVKTERRTPAYLEARERMIAGLEDLTELLEDELPKFTPRYIGHMVSDLTLPALMGHFAMLLHNPNNTSRDASKVGQKVEAEVIAMLAEMMGFDPTRATGHITGGGTVANFEAVWRARFRQDHWLSLALYLAEERGVKLDLFSAAHMGWNRFAELLAEHNVPLDDLRGYSGVATNPYEFGERMTRAFDQPYRGPILLVPENKHFSWTKATNIFGYGEHAFWPVALDARGKMDVTALAGLIQKAKQETRPISMVVSVAGTTETGEIDPVDQVQAVLNAVREREGWDIWHHVDAAYGGFLCSLLRGEPSSVLSDANTAALAAIGQAHSVTIDPHKLGYVPYSCGAIITKDEQAYAVSSFKAPYLERQLEVPDKWSTTLEGSRSAAGAAATWLTGKTMGFDTSGLGGVIAETIVACRAFRERLVAELPFVRPLDPSETNILCYSLAHEGMSLKTSNAATEAVFDRFVACPEFSVSKTTLSGKAHAKVIERHVGAYGGVLDDDRLVLIRCVFMNPFWREQAVAEKLTADIIGHLKDWFLPAKAA</sequence>
<comment type="caution">
    <text evidence="6">The sequence shown here is derived from an EMBL/GenBank/DDBJ whole genome shotgun (WGS) entry which is preliminary data.</text>
</comment>
<keyword evidence="7" id="KW-1185">Reference proteome</keyword>
<evidence type="ECO:0000256" key="2">
    <source>
        <dbReference type="ARBA" id="ARBA00022898"/>
    </source>
</evidence>
<dbReference type="PANTHER" id="PTHR42735:SF4">
    <property type="entry name" value="PYRIDOXAL PHOSPHATE-DEPENDENT DECARBOXYLASE FAMILY PROTEIN"/>
    <property type="match status" value="1"/>
</dbReference>
<comment type="cofactor">
    <cofactor evidence="1 5">
        <name>pyridoxal 5'-phosphate</name>
        <dbReference type="ChEBI" id="CHEBI:597326"/>
    </cofactor>
</comment>
<evidence type="ECO:0000256" key="5">
    <source>
        <dbReference type="RuleBase" id="RU000382"/>
    </source>
</evidence>
<dbReference type="PROSITE" id="PS00392">
    <property type="entry name" value="DDC_GAD_HDC_YDC"/>
    <property type="match status" value="1"/>
</dbReference>
<gene>
    <name evidence="6" type="ORF">ACFO5Q_05660</name>
</gene>
<dbReference type="InterPro" id="IPR050477">
    <property type="entry name" value="GrpII_AminoAcid_Decarb"/>
</dbReference>
<comment type="similarity">
    <text evidence="4">Belongs to the group II decarboxylase family. Sphingosine-1-phosphate lyase subfamily.</text>
</comment>
<accession>A0ABV8U912</accession>
<keyword evidence="3 5" id="KW-0456">Lyase</keyword>
<dbReference type="RefSeq" id="WP_197421325.1">
    <property type="nucleotide sequence ID" value="NZ_JBHSCR010000003.1"/>
</dbReference>
<organism evidence="6 7">
    <name type="scientific">Kordiimonas lipolytica</name>
    <dbReference type="NCBI Taxonomy" id="1662421"/>
    <lineage>
        <taxon>Bacteria</taxon>
        <taxon>Pseudomonadati</taxon>
        <taxon>Pseudomonadota</taxon>
        <taxon>Alphaproteobacteria</taxon>
        <taxon>Kordiimonadales</taxon>
        <taxon>Kordiimonadaceae</taxon>
        <taxon>Kordiimonas</taxon>
    </lineage>
</organism>